<dbReference type="Proteomes" id="UP000251634">
    <property type="component" value="Unassembled WGS sequence"/>
</dbReference>
<evidence type="ECO:0008006" key="3">
    <source>
        <dbReference type="Google" id="ProtNLM"/>
    </source>
</evidence>
<dbReference type="Gene3D" id="3.30.2020.10">
    <property type="entry name" value="NE0471-like N-terminal domain"/>
    <property type="match status" value="1"/>
</dbReference>
<proteinExistence type="predicted"/>
<comment type="caution">
    <text evidence="1">The sequence shown here is derived from an EMBL/GenBank/DDBJ whole genome shotgun (WGS) entry which is preliminary data.</text>
</comment>
<reference evidence="1 2" key="1">
    <citation type="submission" date="2018-02" db="EMBL/GenBank/DDBJ databases">
        <title>Complete genome sequencing of Faecalibacterium prausnitzii strains isolated from the human gut.</title>
        <authorList>
            <person name="Fitzgerald B.C."/>
            <person name="Shkoporov A.N."/>
            <person name="Ross P.R."/>
            <person name="Hill C."/>
        </authorList>
    </citation>
    <scope>NUCLEOTIDE SEQUENCE [LARGE SCALE GENOMIC DNA]</scope>
    <source>
        <strain evidence="1 2">APC942/8-14-2</strain>
    </source>
</reference>
<dbReference type="RefSeq" id="WP_112115926.1">
    <property type="nucleotide sequence ID" value="NZ_PRKZ01000007.1"/>
</dbReference>
<dbReference type="InterPro" id="IPR036782">
    <property type="entry name" value="NE0471-like_N"/>
</dbReference>
<dbReference type="EMBL" id="PRKZ01000007">
    <property type="protein sequence ID" value="RAW48817.1"/>
    <property type="molecule type" value="Genomic_DNA"/>
</dbReference>
<dbReference type="SUPFAM" id="SSF143880">
    <property type="entry name" value="NE0471 N-terminal domain-like"/>
    <property type="match status" value="1"/>
</dbReference>
<name>A0A329TGF1_9FIRM</name>
<evidence type="ECO:0000313" key="2">
    <source>
        <dbReference type="Proteomes" id="UP000251634"/>
    </source>
</evidence>
<organism evidence="1 2">
    <name type="scientific">Faecalibacterium prausnitzii</name>
    <dbReference type="NCBI Taxonomy" id="853"/>
    <lineage>
        <taxon>Bacteria</taxon>
        <taxon>Bacillati</taxon>
        <taxon>Bacillota</taxon>
        <taxon>Clostridia</taxon>
        <taxon>Eubacteriales</taxon>
        <taxon>Oscillospiraceae</taxon>
        <taxon>Faecalibacterium</taxon>
    </lineage>
</organism>
<dbReference type="AlphaFoldDB" id="A0A329TGF1"/>
<protein>
    <recommendedName>
        <fullName evidence="3">DUF2442 domain-containing protein</fullName>
    </recommendedName>
</protein>
<evidence type="ECO:0000313" key="1">
    <source>
        <dbReference type="EMBL" id="RAW48817.1"/>
    </source>
</evidence>
<gene>
    <name evidence="1" type="ORF">C4N25_09845</name>
</gene>
<sequence>MKIFAVRDEDNTTNKAVAYLFYYEKEKRFYIELPEEADPWETPLILSSFLKKGQKTINAYWSRIWVQQRIVPSDRQNLGMILRDNGLDFYDEYKLLTMTNGRCSQDSYYLEPISEKDIPKEFVKRNQQKVEDVIPLPENQLLVFFRDGCMKKLDLVQLAGTDKRFAPVLRNEKTFRAVNVETDGYGICWGENLCIECGKLYAAGKRVPLNMEEFKCFVRERVVDSAEAAEELTCSKQNVDDLAKRGKLHPIKEGAKYRLFLKSEVMQRKWK</sequence>
<accession>A0A329TGF1</accession>